<reference evidence="1" key="1">
    <citation type="journal article" date="2014" name="Nat. Commun.">
        <title>The tobacco genome sequence and its comparison with those of tomato and potato.</title>
        <authorList>
            <person name="Sierro N."/>
            <person name="Battey J.N."/>
            <person name="Ouadi S."/>
            <person name="Bakaher N."/>
            <person name="Bovet L."/>
            <person name="Willig A."/>
            <person name="Goepfert S."/>
            <person name="Peitsch M.C."/>
            <person name="Ivanov N.V."/>
        </authorList>
    </citation>
    <scope>NUCLEOTIDE SEQUENCE [LARGE SCALE GENOMIC DNA]</scope>
</reference>
<sequence>MVARPYASAQGVPFDNTTTTAVLEYKTASCSSNCAKTNIIFPCLPAYNDTTTATAFEVPKKIDENLFFTVGLGVNNCPKGDRSRNCQGPNGTRFTASMNNVSFVLPSNFSPLQAHHQGIPGVFSTESILASLFLLQI</sequence>
<reference evidence="2" key="2">
    <citation type="submission" date="2025-08" db="UniProtKB">
        <authorList>
            <consortium name="RefSeq"/>
        </authorList>
    </citation>
    <scope>IDENTIFICATION</scope>
    <source>
        <tissue evidence="2">Leaf</tissue>
    </source>
</reference>
<keyword evidence="1" id="KW-1185">Reference proteome</keyword>
<organism evidence="1 2">
    <name type="scientific">Nicotiana tabacum</name>
    <name type="common">Common tobacco</name>
    <dbReference type="NCBI Taxonomy" id="4097"/>
    <lineage>
        <taxon>Eukaryota</taxon>
        <taxon>Viridiplantae</taxon>
        <taxon>Streptophyta</taxon>
        <taxon>Embryophyta</taxon>
        <taxon>Tracheophyta</taxon>
        <taxon>Spermatophyta</taxon>
        <taxon>Magnoliopsida</taxon>
        <taxon>eudicotyledons</taxon>
        <taxon>Gunneridae</taxon>
        <taxon>Pentapetalae</taxon>
        <taxon>asterids</taxon>
        <taxon>lamiids</taxon>
        <taxon>Solanales</taxon>
        <taxon>Solanaceae</taxon>
        <taxon>Nicotianoideae</taxon>
        <taxon>Nicotianeae</taxon>
        <taxon>Nicotiana</taxon>
    </lineage>
</organism>
<gene>
    <name evidence="2" type="primary">LOC107797881</name>
</gene>
<proteinExistence type="predicted"/>
<evidence type="ECO:0000313" key="2">
    <source>
        <dbReference type="RefSeq" id="XP_075080466.1"/>
    </source>
</evidence>
<protein>
    <submittedName>
        <fullName evidence="2">Laccase-5-like</fullName>
    </submittedName>
</protein>
<dbReference type="Proteomes" id="UP000790787">
    <property type="component" value="Chromosome 11"/>
</dbReference>
<name>A0AC58S639_TOBAC</name>
<evidence type="ECO:0000313" key="1">
    <source>
        <dbReference type="Proteomes" id="UP000790787"/>
    </source>
</evidence>
<accession>A0AC58S639</accession>
<dbReference type="RefSeq" id="XP_075080466.1">
    <property type="nucleotide sequence ID" value="XM_075224365.1"/>
</dbReference>